<dbReference type="AlphaFoldDB" id="A0ABD0K9T8"/>
<comment type="caution">
    <text evidence="1">The sequence shown here is derived from an EMBL/GenBank/DDBJ whole genome shotgun (WGS) entry which is preliminary data.</text>
</comment>
<protein>
    <submittedName>
        <fullName evidence="1">Uncharacterized protein</fullName>
    </submittedName>
</protein>
<accession>A0ABD0K9T8</accession>
<dbReference type="EMBL" id="JACVVK020000219">
    <property type="protein sequence ID" value="KAK7483880.1"/>
    <property type="molecule type" value="Genomic_DNA"/>
</dbReference>
<name>A0ABD0K9T8_9CAEN</name>
<dbReference type="Proteomes" id="UP001519460">
    <property type="component" value="Unassembled WGS sequence"/>
</dbReference>
<sequence length="183" mass="20754">MTPFTLKPTFPVLQAMIDEESGKRVGLYKWRPAYPPGEQTKLPVQRPAVELACKGIANSYSHRSAVSTPSVHESSTASGCQYCQWRLPSSTDLTPKETKDRCARPVICYWVWLALEWNGRAMQKYAPITAAIFIFDTSECSAPGLYRVARRDWCTCKLKDWVFVCVYMFIALDSFLLTRSASH</sequence>
<evidence type="ECO:0000313" key="2">
    <source>
        <dbReference type="Proteomes" id="UP001519460"/>
    </source>
</evidence>
<proteinExistence type="predicted"/>
<keyword evidence="2" id="KW-1185">Reference proteome</keyword>
<reference evidence="1 2" key="1">
    <citation type="journal article" date="2023" name="Sci. Data">
        <title>Genome assembly of the Korean intertidal mud-creeper Batillaria attramentaria.</title>
        <authorList>
            <person name="Patra A.K."/>
            <person name="Ho P.T."/>
            <person name="Jun S."/>
            <person name="Lee S.J."/>
            <person name="Kim Y."/>
            <person name="Won Y.J."/>
        </authorList>
    </citation>
    <scope>NUCLEOTIDE SEQUENCE [LARGE SCALE GENOMIC DNA]</scope>
    <source>
        <strain evidence="1">Wonlab-2016</strain>
    </source>
</reference>
<organism evidence="1 2">
    <name type="scientific">Batillaria attramentaria</name>
    <dbReference type="NCBI Taxonomy" id="370345"/>
    <lineage>
        <taxon>Eukaryota</taxon>
        <taxon>Metazoa</taxon>
        <taxon>Spiralia</taxon>
        <taxon>Lophotrochozoa</taxon>
        <taxon>Mollusca</taxon>
        <taxon>Gastropoda</taxon>
        <taxon>Caenogastropoda</taxon>
        <taxon>Sorbeoconcha</taxon>
        <taxon>Cerithioidea</taxon>
        <taxon>Batillariidae</taxon>
        <taxon>Batillaria</taxon>
    </lineage>
</organism>
<evidence type="ECO:0000313" key="1">
    <source>
        <dbReference type="EMBL" id="KAK7483880.1"/>
    </source>
</evidence>
<gene>
    <name evidence="1" type="ORF">BaRGS_00024897</name>
</gene>